<dbReference type="EMBL" id="JAGISH010000002">
    <property type="protein sequence ID" value="MBP0482040.1"/>
    <property type="molecule type" value="Genomic_DNA"/>
</dbReference>
<organism evidence="2 3">
    <name type="scientific">Sagittula salina</name>
    <dbReference type="NCBI Taxonomy" id="2820268"/>
    <lineage>
        <taxon>Bacteria</taxon>
        <taxon>Pseudomonadati</taxon>
        <taxon>Pseudomonadota</taxon>
        <taxon>Alphaproteobacteria</taxon>
        <taxon>Rhodobacterales</taxon>
        <taxon>Roseobacteraceae</taxon>
        <taxon>Sagittula</taxon>
    </lineage>
</organism>
<keyword evidence="1" id="KW-0732">Signal</keyword>
<evidence type="ECO:0000313" key="3">
    <source>
        <dbReference type="Proteomes" id="UP000675940"/>
    </source>
</evidence>
<dbReference type="Gene3D" id="2.60.120.1140">
    <property type="entry name" value="Protein of unknown function DUF192"/>
    <property type="match status" value="1"/>
</dbReference>
<reference evidence="2" key="1">
    <citation type="submission" date="2021-03" db="EMBL/GenBank/DDBJ databases">
        <title>Sagittula salina sp. nov. strain M10.9X isolated from the marine waste.</title>
        <authorList>
            <person name="Satari L."/>
            <person name="Molina-Menor E."/>
            <person name="Vidal-Verdu A."/>
            <person name="Pascual J."/>
            <person name="Pereto J."/>
            <person name="Porcar M."/>
        </authorList>
    </citation>
    <scope>NUCLEOTIDE SEQUENCE</scope>
    <source>
        <strain evidence="2">M10.9X</strain>
    </source>
</reference>
<accession>A0A940MLP0</accession>
<dbReference type="PANTHER" id="PTHR37953">
    <property type="entry name" value="UPF0127 PROTEIN MJ1496"/>
    <property type="match status" value="1"/>
</dbReference>
<dbReference type="PANTHER" id="PTHR37953:SF1">
    <property type="entry name" value="UPF0127 PROTEIN MJ1496"/>
    <property type="match status" value="1"/>
</dbReference>
<dbReference type="Pfam" id="PF02643">
    <property type="entry name" value="DUF192"/>
    <property type="match status" value="1"/>
</dbReference>
<evidence type="ECO:0000256" key="1">
    <source>
        <dbReference type="SAM" id="SignalP"/>
    </source>
</evidence>
<protein>
    <submittedName>
        <fullName evidence="2">DUF192 domain-containing protein</fullName>
    </submittedName>
</protein>
<dbReference type="InterPro" id="IPR038695">
    <property type="entry name" value="Saro_0823-like_sf"/>
</dbReference>
<comment type="caution">
    <text evidence="2">The sequence shown here is derived from an EMBL/GenBank/DDBJ whole genome shotgun (WGS) entry which is preliminary data.</text>
</comment>
<gene>
    <name evidence="2" type="ORF">J5474_05980</name>
</gene>
<dbReference type="RefSeq" id="WP_209359883.1">
    <property type="nucleotide sequence ID" value="NZ_JAGISH010000002.1"/>
</dbReference>
<dbReference type="AlphaFoldDB" id="A0A940MLP0"/>
<name>A0A940MLP0_9RHOB</name>
<feature type="chain" id="PRO_5038094929" evidence="1">
    <location>
        <begin position="20"/>
        <end position="153"/>
    </location>
</feature>
<sequence length="153" mass="16499">MLALAGLLLACLLPVVAVAEACAPDTVQLRGESGESRFTVDLAVTPEERNRGLMFVEKMATSKGMLFVYETPQPVAFWMKNTLIPLDMIFADEHGVVQNVHASAVPGDLTPIPGKGRIKYVLEINGGLAAMLHIAPGTVLRHPLIENPAWPCE</sequence>
<dbReference type="InterPro" id="IPR003795">
    <property type="entry name" value="DUF192"/>
</dbReference>
<feature type="signal peptide" evidence="1">
    <location>
        <begin position="1"/>
        <end position="19"/>
    </location>
</feature>
<proteinExistence type="predicted"/>
<keyword evidence="3" id="KW-1185">Reference proteome</keyword>
<evidence type="ECO:0000313" key="2">
    <source>
        <dbReference type="EMBL" id="MBP0482040.1"/>
    </source>
</evidence>
<dbReference type="Proteomes" id="UP000675940">
    <property type="component" value="Unassembled WGS sequence"/>
</dbReference>